<sequence>MHDIGQLSLVDPVAGGATALLPAAEQRRIALLGGAVVRRTGAGPAVAAVVERQADPYREQPLAARIVRTVNAYDDLCGEGVGGPLGALEQLRLGTGHDHQPQVVEALGRVLARGGLTPAGAG</sequence>
<dbReference type="EMBL" id="DS999644">
    <property type="protein sequence ID" value="EFE77489.2"/>
    <property type="molecule type" value="Genomic_DNA"/>
</dbReference>
<gene>
    <name evidence="1" type="ORF">SSGG_04856</name>
</gene>
<keyword evidence="1" id="KW-0449">Lipoprotein</keyword>
<protein>
    <submittedName>
        <fullName evidence="1">Lipoprotein</fullName>
    </submittedName>
</protein>
<dbReference type="Proteomes" id="UP000003986">
    <property type="component" value="Unassembled WGS sequence"/>
</dbReference>
<proteinExistence type="predicted"/>
<organism evidence="1 2">
    <name type="scientific">Streptomyces filamentosus NRRL 15998</name>
    <dbReference type="NCBI Taxonomy" id="457431"/>
    <lineage>
        <taxon>Bacteria</taxon>
        <taxon>Bacillati</taxon>
        <taxon>Actinomycetota</taxon>
        <taxon>Actinomycetes</taxon>
        <taxon>Kitasatosporales</taxon>
        <taxon>Streptomycetaceae</taxon>
        <taxon>Streptomyces</taxon>
    </lineage>
</organism>
<reference evidence="2" key="1">
    <citation type="submission" date="2008-10" db="EMBL/GenBank/DDBJ databases">
        <authorList>
            <person name="Molnar K."/>
        </authorList>
    </citation>
    <scope>NUCLEOTIDE SEQUENCE [LARGE SCALE GENOMIC DNA]</scope>
    <source>
        <strain evidence="2">NRRL 15998</strain>
    </source>
</reference>
<name>D6AME7_STRFL</name>
<dbReference type="AlphaFoldDB" id="D6AME7"/>
<evidence type="ECO:0000313" key="2">
    <source>
        <dbReference type="Proteomes" id="UP000003986"/>
    </source>
</evidence>
<evidence type="ECO:0000313" key="1">
    <source>
        <dbReference type="EMBL" id="EFE77489.2"/>
    </source>
</evidence>
<accession>D6AME7</accession>
<reference evidence="2" key="2">
    <citation type="submission" date="2008-12" db="EMBL/GenBank/DDBJ databases">
        <title>Annotation of Streptomyces roseosporus strain NRRL 15998.</title>
        <authorList>
            <consortium name="The Broad Institute Genome Sequencing Platform"/>
            <consortium name="Broad Institute Microbial Sequencing Center"/>
            <person name="Fischbach M."/>
            <person name="Ward D."/>
            <person name="Young S."/>
            <person name="Kodira C.D."/>
            <person name="Zeng Q."/>
            <person name="Koehrsen M."/>
            <person name="Godfrey P."/>
            <person name="Alvarado L."/>
            <person name="Berlin A.M."/>
            <person name="Borenstein D."/>
            <person name="Chen Z."/>
            <person name="Engels R."/>
            <person name="Freedman E."/>
            <person name="Gellesch M."/>
            <person name="Goldberg J."/>
            <person name="Griggs A."/>
            <person name="Gujja S."/>
            <person name="Heiman D.I."/>
            <person name="Hepburn T.A."/>
            <person name="Howarth C."/>
            <person name="Jen D."/>
            <person name="Larson L."/>
            <person name="Lewis B."/>
            <person name="Mehta T."/>
            <person name="Park D."/>
            <person name="Pearson M."/>
            <person name="Roberts A."/>
            <person name="Saif S."/>
            <person name="Shea T.D."/>
            <person name="Shenoy N."/>
            <person name="Sisk P."/>
            <person name="Stolte C."/>
            <person name="Sykes S.N."/>
            <person name="Walk T."/>
            <person name="White J."/>
            <person name="Yandava C."/>
            <person name="Straight P."/>
            <person name="Clardy J."/>
            <person name="Hung D."/>
            <person name="Kolter R."/>
            <person name="Mekalanos J."/>
            <person name="Walker S."/>
            <person name="Walsh C.T."/>
            <person name="Wieland B.L.C."/>
            <person name="Ilzarbe M."/>
            <person name="Galagan J."/>
            <person name="Nusbaum C."/>
            <person name="Birren B."/>
        </authorList>
    </citation>
    <scope>NUCLEOTIDE SEQUENCE [LARGE SCALE GENOMIC DNA]</scope>
    <source>
        <strain evidence="2">NRRL 15998</strain>
    </source>
</reference>